<organism evidence="2 3">
    <name type="scientific">Aspergillus fijiensis CBS 313.89</name>
    <dbReference type="NCBI Taxonomy" id="1448319"/>
    <lineage>
        <taxon>Eukaryota</taxon>
        <taxon>Fungi</taxon>
        <taxon>Dikarya</taxon>
        <taxon>Ascomycota</taxon>
        <taxon>Pezizomycotina</taxon>
        <taxon>Eurotiomycetes</taxon>
        <taxon>Eurotiomycetidae</taxon>
        <taxon>Eurotiales</taxon>
        <taxon>Aspergillaceae</taxon>
        <taxon>Aspergillus</taxon>
    </lineage>
</organism>
<dbReference type="VEuPathDB" id="FungiDB:BO72DRAFT_450483"/>
<feature type="transmembrane region" description="Helical" evidence="1">
    <location>
        <begin position="21"/>
        <end position="44"/>
    </location>
</feature>
<dbReference type="Proteomes" id="UP000249789">
    <property type="component" value="Unassembled WGS sequence"/>
</dbReference>
<protein>
    <submittedName>
        <fullName evidence="2">Uncharacterized protein</fullName>
    </submittedName>
</protein>
<accession>A0A8G1RL76</accession>
<reference evidence="2 3" key="1">
    <citation type="submission" date="2018-02" db="EMBL/GenBank/DDBJ databases">
        <title>The genomes of Aspergillus section Nigri reveals drivers in fungal speciation.</title>
        <authorList>
            <consortium name="DOE Joint Genome Institute"/>
            <person name="Vesth T.C."/>
            <person name="Nybo J."/>
            <person name="Theobald S."/>
            <person name="Brandl J."/>
            <person name="Frisvad J.C."/>
            <person name="Nielsen K.F."/>
            <person name="Lyhne E.K."/>
            <person name="Kogle M.E."/>
            <person name="Kuo A."/>
            <person name="Riley R."/>
            <person name="Clum A."/>
            <person name="Nolan M."/>
            <person name="Lipzen A."/>
            <person name="Salamov A."/>
            <person name="Henrissat B."/>
            <person name="Wiebenga A."/>
            <person name="De vries R.P."/>
            <person name="Grigoriev I.V."/>
            <person name="Mortensen U.H."/>
            <person name="Andersen M.R."/>
            <person name="Baker S.E."/>
        </authorList>
    </citation>
    <scope>NUCLEOTIDE SEQUENCE [LARGE SCALE GENOMIC DNA]</scope>
    <source>
        <strain evidence="2 3">CBS 313.89</strain>
    </source>
</reference>
<keyword evidence="1" id="KW-1133">Transmembrane helix</keyword>
<evidence type="ECO:0000313" key="3">
    <source>
        <dbReference type="Proteomes" id="UP000249789"/>
    </source>
</evidence>
<sequence length="54" mass="5805">MSCQPVTRARFSTVAHHCDKHTAPLVLIIGTTGWMVVVIGLSILSPESVFSPGR</sequence>
<keyword evidence="1" id="KW-0812">Transmembrane</keyword>
<keyword evidence="1" id="KW-0472">Membrane</keyword>
<evidence type="ECO:0000256" key="1">
    <source>
        <dbReference type="SAM" id="Phobius"/>
    </source>
</evidence>
<evidence type="ECO:0000313" key="2">
    <source>
        <dbReference type="EMBL" id="RAK74804.1"/>
    </source>
</evidence>
<dbReference type="GeneID" id="63862598"/>
<keyword evidence="3" id="KW-1185">Reference proteome</keyword>
<dbReference type="RefSeq" id="XP_040798814.1">
    <property type="nucleotide sequence ID" value="XM_040945265.1"/>
</dbReference>
<proteinExistence type="predicted"/>
<gene>
    <name evidence="2" type="ORF">BO72DRAFT_450483</name>
</gene>
<dbReference type="AlphaFoldDB" id="A0A8G1RL76"/>
<name>A0A8G1RL76_9EURO</name>
<dbReference type="EMBL" id="KZ824665">
    <property type="protein sequence ID" value="RAK74804.1"/>
    <property type="molecule type" value="Genomic_DNA"/>
</dbReference>